<comment type="catalytic activity">
    <reaction evidence="7">
        <text>L-threonyl-[protein] + ATP = O-phospho-L-threonyl-[protein] + ADP + H(+)</text>
        <dbReference type="Rhea" id="RHEA:46608"/>
        <dbReference type="Rhea" id="RHEA-COMP:11060"/>
        <dbReference type="Rhea" id="RHEA-COMP:11605"/>
        <dbReference type="ChEBI" id="CHEBI:15378"/>
        <dbReference type="ChEBI" id="CHEBI:30013"/>
        <dbReference type="ChEBI" id="CHEBI:30616"/>
        <dbReference type="ChEBI" id="CHEBI:61977"/>
        <dbReference type="ChEBI" id="CHEBI:456216"/>
        <dbReference type="EC" id="2.7.11.1"/>
    </reaction>
</comment>
<sequence length="626" mass="71619">MGFYQQSIKTLNIIAKQPQIPLSSNVLRALMKQILEGMRIFHESGNIHRDIKCDNILLNCPLYSERVYAKISDFGFAKKEDLTNKQTYVKGTLPFWAPELFDKTSPISQKVDIYALGITFYLLKTHKFPVNVENKDEQRKAMAKLKSIDRPTEIQDCNLWNLLSQMLEFDPSKRITAAEALQFPFFTSHEALADISQEQEEFAQVASFDEIFGVKNISEYDKNPTFIVTKSSLEQFINQDNIQQQKDSLQHPSSSQDQSKKSECHQNEGKEDQKEDNSPSFGLSSQTQDIIQKIASNQENEQKQEQSQINIPLQVFQITPIQASVSIPQAPLSQSQSSQSSSSSSSPHNSPHNSQTQQALNALSTYSTLSHYIINNSWEQLTYIPTKSELYAEQQLRDMNMKMRQINQKLDEIQKLQSLDIDILCANLIKRLQDNNKKCEKAFKLGIISKLQLYIDTLSVDKIFPLVYDPIITFEESSLNEQNQKSTQFFLLKLIRKLLQSECEFVLGNVTYYTRRFVSSVGSKQEVGKANPLLEEMITNGSIDLLLKIFHNDKMVLNPIKWHAMQIIGYLFKAYPIPVDSGCGRLDDCCAYYGLCVSARLYEIDQELVMTGFAWSDSELHLYSLE</sequence>
<evidence type="ECO:0000256" key="4">
    <source>
        <dbReference type="ARBA" id="ARBA00022741"/>
    </source>
</evidence>
<comment type="caution">
    <text evidence="11">The sequence shown here is derived from an EMBL/GenBank/DDBJ whole genome shotgun (WGS) entry which is preliminary data.</text>
</comment>
<dbReference type="InterPro" id="IPR050629">
    <property type="entry name" value="STE20/SPS1-PAK"/>
</dbReference>
<accession>A0A5J4VVC2</accession>
<evidence type="ECO:0000256" key="1">
    <source>
        <dbReference type="ARBA" id="ARBA00008874"/>
    </source>
</evidence>
<comment type="catalytic activity">
    <reaction evidence="8">
        <text>L-seryl-[protein] + ATP = O-phospho-L-seryl-[protein] + ADP + H(+)</text>
        <dbReference type="Rhea" id="RHEA:17989"/>
        <dbReference type="Rhea" id="RHEA-COMP:9863"/>
        <dbReference type="Rhea" id="RHEA-COMP:11604"/>
        <dbReference type="ChEBI" id="CHEBI:15378"/>
        <dbReference type="ChEBI" id="CHEBI:29999"/>
        <dbReference type="ChEBI" id="CHEBI:30616"/>
        <dbReference type="ChEBI" id="CHEBI:83421"/>
        <dbReference type="ChEBI" id="CHEBI:456216"/>
        <dbReference type="EC" id="2.7.11.1"/>
    </reaction>
</comment>
<evidence type="ECO:0000256" key="6">
    <source>
        <dbReference type="ARBA" id="ARBA00022840"/>
    </source>
</evidence>
<dbReference type="PANTHER" id="PTHR48012">
    <property type="entry name" value="STERILE20-LIKE KINASE, ISOFORM B-RELATED"/>
    <property type="match status" value="1"/>
</dbReference>
<feature type="region of interest" description="Disordered" evidence="9">
    <location>
        <begin position="244"/>
        <end position="284"/>
    </location>
</feature>
<feature type="compositionally biased region" description="Basic and acidic residues" evidence="9">
    <location>
        <begin position="258"/>
        <end position="277"/>
    </location>
</feature>
<keyword evidence="6" id="KW-0067">ATP-binding</keyword>
<keyword evidence="5" id="KW-0418">Kinase</keyword>
<keyword evidence="3" id="KW-0808">Transferase</keyword>
<dbReference type="AlphaFoldDB" id="A0A5J4VVC2"/>
<evidence type="ECO:0000313" key="12">
    <source>
        <dbReference type="Proteomes" id="UP000324800"/>
    </source>
</evidence>
<evidence type="ECO:0000256" key="2">
    <source>
        <dbReference type="ARBA" id="ARBA00022527"/>
    </source>
</evidence>
<keyword evidence="2" id="KW-0723">Serine/threonine-protein kinase</keyword>
<feature type="compositionally biased region" description="Polar residues" evidence="9">
    <location>
        <begin position="244"/>
        <end position="257"/>
    </location>
</feature>
<proteinExistence type="inferred from homology"/>
<dbReference type="Proteomes" id="UP000324800">
    <property type="component" value="Unassembled WGS sequence"/>
</dbReference>
<protein>
    <recommendedName>
        <fullName evidence="10">Protein kinase domain-containing protein</fullName>
    </recommendedName>
</protein>
<evidence type="ECO:0000256" key="8">
    <source>
        <dbReference type="ARBA" id="ARBA00048679"/>
    </source>
</evidence>
<comment type="similarity">
    <text evidence="1">Belongs to the protein kinase superfamily. STE Ser/Thr protein kinase family. STE20 subfamily.</text>
</comment>
<evidence type="ECO:0000256" key="5">
    <source>
        <dbReference type="ARBA" id="ARBA00022777"/>
    </source>
</evidence>
<dbReference type="Pfam" id="PF00069">
    <property type="entry name" value="Pkinase"/>
    <property type="match status" value="1"/>
</dbReference>
<evidence type="ECO:0000256" key="9">
    <source>
        <dbReference type="SAM" id="MobiDB-lite"/>
    </source>
</evidence>
<evidence type="ECO:0000256" key="7">
    <source>
        <dbReference type="ARBA" id="ARBA00047899"/>
    </source>
</evidence>
<feature type="domain" description="Protein kinase" evidence="10">
    <location>
        <begin position="1"/>
        <end position="186"/>
    </location>
</feature>
<dbReference type="InterPro" id="IPR000719">
    <property type="entry name" value="Prot_kinase_dom"/>
</dbReference>
<dbReference type="GO" id="GO:0005737">
    <property type="term" value="C:cytoplasm"/>
    <property type="evidence" value="ECO:0007669"/>
    <property type="project" value="TreeGrafter"/>
</dbReference>
<feature type="region of interest" description="Disordered" evidence="9">
    <location>
        <begin position="328"/>
        <end position="358"/>
    </location>
</feature>
<evidence type="ECO:0000313" key="11">
    <source>
        <dbReference type="EMBL" id="KAA6386136.1"/>
    </source>
</evidence>
<dbReference type="GO" id="GO:0004674">
    <property type="term" value="F:protein serine/threonine kinase activity"/>
    <property type="evidence" value="ECO:0007669"/>
    <property type="project" value="UniProtKB-KW"/>
</dbReference>
<evidence type="ECO:0000259" key="10">
    <source>
        <dbReference type="PROSITE" id="PS50011"/>
    </source>
</evidence>
<dbReference type="InterPro" id="IPR011009">
    <property type="entry name" value="Kinase-like_dom_sf"/>
</dbReference>
<feature type="compositionally biased region" description="Low complexity" evidence="9">
    <location>
        <begin position="333"/>
        <end position="355"/>
    </location>
</feature>
<organism evidence="11 12">
    <name type="scientific">Streblomastix strix</name>
    <dbReference type="NCBI Taxonomy" id="222440"/>
    <lineage>
        <taxon>Eukaryota</taxon>
        <taxon>Metamonada</taxon>
        <taxon>Preaxostyla</taxon>
        <taxon>Oxymonadida</taxon>
        <taxon>Streblomastigidae</taxon>
        <taxon>Streblomastix</taxon>
    </lineage>
</organism>
<dbReference type="PROSITE" id="PS50011">
    <property type="entry name" value="PROTEIN_KINASE_DOM"/>
    <property type="match status" value="1"/>
</dbReference>
<dbReference type="PANTHER" id="PTHR48012:SF10">
    <property type="entry name" value="FI20177P1"/>
    <property type="match status" value="1"/>
</dbReference>
<dbReference type="GO" id="GO:0005524">
    <property type="term" value="F:ATP binding"/>
    <property type="evidence" value="ECO:0007669"/>
    <property type="project" value="UniProtKB-KW"/>
</dbReference>
<evidence type="ECO:0000256" key="3">
    <source>
        <dbReference type="ARBA" id="ARBA00022679"/>
    </source>
</evidence>
<name>A0A5J4VVC2_9EUKA</name>
<dbReference type="SMART" id="SM00220">
    <property type="entry name" value="S_TKc"/>
    <property type="match status" value="1"/>
</dbReference>
<keyword evidence="4" id="KW-0547">Nucleotide-binding</keyword>
<dbReference type="Gene3D" id="1.10.510.10">
    <property type="entry name" value="Transferase(Phosphotransferase) domain 1"/>
    <property type="match status" value="1"/>
</dbReference>
<gene>
    <name evidence="11" type="ORF">EZS28_018338</name>
</gene>
<reference evidence="11 12" key="1">
    <citation type="submission" date="2019-03" db="EMBL/GenBank/DDBJ databases">
        <title>Single cell metagenomics reveals metabolic interactions within the superorganism composed of flagellate Streblomastix strix and complex community of Bacteroidetes bacteria on its surface.</title>
        <authorList>
            <person name="Treitli S.C."/>
            <person name="Kolisko M."/>
            <person name="Husnik F."/>
            <person name="Keeling P."/>
            <person name="Hampl V."/>
        </authorList>
    </citation>
    <scope>NUCLEOTIDE SEQUENCE [LARGE SCALE GENOMIC DNA]</scope>
    <source>
        <strain evidence="11">ST1C</strain>
    </source>
</reference>
<dbReference type="EMBL" id="SNRW01004948">
    <property type="protein sequence ID" value="KAA6386136.1"/>
    <property type="molecule type" value="Genomic_DNA"/>
</dbReference>
<dbReference type="SUPFAM" id="SSF56112">
    <property type="entry name" value="Protein kinase-like (PK-like)"/>
    <property type="match status" value="1"/>
</dbReference>